<feature type="compositionally biased region" description="Basic and acidic residues" evidence="1">
    <location>
        <begin position="25"/>
        <end position="37"/>
    </location>
</feature>
<comment type="caution">
    <text evidence="2">The sequence shown here is derived from an EMBL/GenBank/DDBJ whole genome shotgun (WGS) entry which is preliminary data.</text>
</comment>
<evidence type="ECO:0000313" key="3">
    <source>
        <dbReference type="Proteomes" id="UP000233293"/>
    </source>
</evidence>
<proteinExistence type="predicted"/>
<dbReference type="AlphaFoldDB" id="A0A2N3PY74"/>
<evidence type="ECO:0000313" key="2">
    <source>
        <dbReference type="EMBL" id="PKU25357.1"/>
    </source>
</evidence>
<dbReference type="EMBL" id="PIUM01000005">
    <property type="protein sequence ID" value="PKU25357.1"/>
    <property type="molecule type" value="Genomic_DNA"/>
</dbReference>
<keyword evidence="3" id="KW-1185">Reference proteome</keyword>
<accession>A0A2N3PY74</accession>
<sequence>MRAQLSGKAALESFQMTMGGGPAKGVEHRSEDSDDRLNGLPILARHGGGISGYQTGRTGD</sequence>
<dbReference type="Proteomes" id="UP000233293">
    <property type="component" value="Unassembled WGS sequence"/>
</dbReference>
<gene>
    <name evidence="2" type="ORF">CWS72_07105</name>
</gene>
<organism evidence="2 3">
    <name type="scientific">Telmatospirillum siberiense</name>
    <dbReference type="NCBI Taxonomy" id="382514"/>
    <lineage>
        <taxon>Bacteria</taxon>
        <taxon>Pseudomonadati</taxon>
        <taxon>Pseudomonadota</taxon>
        <taxon>Alphaproteobacteria</taxon>
        <taxon>Rhodospirillales</taxon>
        <taxon>Rhodospirillaceae</taxon>
        <taxon>Telmatospirillum</taxon>
    </lineage>
</organism>
<name>A0A2N3PY74_9PROT</name>
<reference evidence="3" key="1">
    <citation type="submission" date="2017-12" db="EMBL/GenBank/DDBJ databases">
        <title>Draft genome sequence of Telmatospirillum siberiense 26-4b1T, an acidotolerant peatland alphaproteobacterium potentially involved in sulfur cycling.</title>
        <authorList>
            <person name="Hausmann B."/>
            <person name="Pjevac P."/>
            <person name="Schreck K."/>
            <person name="Herbold C.W."/>
            <person name="Daims H."/>
            <person name="Wagner M."/>
            <person name="Pester M."/>
            <person name="Loy A."/>
        </authorList>
    </citation>
    <scope>NUCLEOTIDE SEQUENCE [LARGE SCALE GENOMIC DNA]</scope>
    <source>
        <strain evidence="3">26-4b1</strain>
    </source>
</reference>
<feature type="region of interest" description="Disordered" evidence="1">
    <location>
        <begin position="1"/>
        <end position="60"/>
    </location>
</feature>
<evidence type="ECO:0000256" key="1">
    <source>
        <dbReference type="SAM" id="MobiDB-lite"/>
    </source>
</evidence>
<protein>
    <submittedName>
        <fullName evidence="2">Uncharacterized protein</fullName>
    </submittedName>
</protein>